<evidence type="ECO:0000259" key="9">
    <source>
        <dbReference type="Pfam" id="PF16076"/>
    </source>
</evidence>
<keyword evidence="6" id="KW-0808">Transferase</keyword>
<evidence type="ECO:0000256" key="7">
    <source>
        <dbReference type="ARBA" id="ARBA00023315"/>
    </source>
</evidence>
<name>A0ABC8RPH3_9AQUA</name>
<keyword evidence="8" id="KW-0812">Transmembrane</keyword>
<comment type="pathway">
    <text evidence="3">Lipid metabolism.</text>
</comment>
<comment type="pathway">
    <text evidence="2">Phospholipid metabolism; CDP-diacylglycerol biosynthesis; CDP-diacylglycerol from sn-glycerol 3-phosphate: step 2/3.</text>
</comment>
<feature type="domain" description="Acyltransferase C-terminal" evidence="9">
    <location>
        <begin position="3"/>
        <end position="75"/>
    </location>
</feature>
<protein>
    <recommendedName>
        <fullName evidence="5">1-acylglycerol-3-phosphate O-acyltransferase</fullName>
        <ecNumber evidence="5">2.3.1.51</ecNumber>
    </recommendedName>
</protein>
<dbReference type="GO" id="GO:0003841">
    <property type="term" value="F:1-acylglycerol-3-phosphate O-acyltransferase activity"/>
    <property type="evidence" value="ECO:0007669"/>
    <property type="project" value="UniProtKB-EC"/>
</dbReference>
<evidence type="ECO:0000256" key="6">
    <source>
        <dbReference type="ARBA" id="ARBA00022679"/>
    </source>
</evidence>
<comment type="catalytic activity">
    <reaction evidence="1">
        <text>a 1-acyl-sn-glycero-3-phosphate + an acyl-CoA = a 1,2-diacyl-sn-glycero-3-phosphate + CoA</text>
        <dbReference type="Rhea" id="RHEA:19709"/>
        <dbReference type="ChEBI" id="CHEBI:57287"/>
        <dbReference type="ChEBI" id="CHEBI:57970"/>
        <dbReference type="ChEBI" id="CHEBI:58342"/>
        <dbReference type="ChEBI" id="CHEBI:58608"/>
        <dbReference type="EC" id="2.3.1.51"/>
    </reaction>
</comment>
<feature type="transmembrane region" description="Helical" evidence="8">
    <location>
        <begin position="93"/>
        <end position="117"/>
    </location>
</feature>
<comment type="similarity">
    <text evidence="4">Belongs to the 1-acyl-sn-glycerol-3-phosphate acyltransferase family.</text>
</comment>
<comment type="caution">
    <text evidence="10">The sequence shown here is derived from an EMBL/GenBank/DDBJ whole genome shotgun (WGS) entry which is preliminary data.</text>
</comment>
<evidence type="ECO:0000256" key="4">
    <source>
        <dbReference type="ARBA" id="ARBA00008655"/>
    </source>
</evidence>
<sequence length="141" mass="16218">MDMLEANIVQVHVHIERHLMQDLPETSSGIAQWCRDIFVAKDALLELHLAKGKFSDKEYHDIGRPKKSLFVIISWSCLLIFATVKFFEWFPFSVGEIAFCTVFMALVMILMQILILFSQSERSTPSKVFPPDALKENLLQT</sequence>
<reference evidence="10 11" key="1">
    <citation type="submission" date="2024-02" db="EMBL/GenBank/DDBJ databases">
        <authorList>
            <person name="Vignale AGUSTIN F."/>
            <person name="Sosa J E."/>
            <person name="Modenutti C."/>
        </authorList>
    </citation>
    <scope>NUCLEOTIDE SEQUENCE [LARGE SCALE GENOMIC DNA]</scope>
</reference>
<dbReference type="Pfam" id="PF16076">
    <property type="entry name" value="Acyltransf_C"/>
    <property type="match status" value="1"/>
</dbReference>
<accession>A0ABC8RPH3</accession>
<dbReference type="EC" id="2.3.1.51" evidence="5"/>
<evidence type="ECO:0000313" key="11">
    <source>
        <dbReference type="Proteomes" id="UP001642360"/>
    </source>
</evidence>
<dbReference type="EMBL" id="CAUOFW020001613">
    <property type="protein sequence ID" value="CAK9146707.1"/>
    <property type="molecule type" value="Genomic_DNA"/>
</dbReference>
<evidence type="ECO:0000313" key="10">
    <source>
        <dbReference type="EMBL" id="CAK9146707.1"/>
    </source>
</evidence>
<dbReference type="Proteomes" id="UP001642360">
    <property type="component" value="Unassembled WGS sequence"/>
</dbReference>
<evidence type="ECO:0000256" key="5">
    <source>
        <dbReference type="ARBA" id="ARBA00013211"/>
    </source>
</evidence>
<gene>
    <name evidence="10" type="ORF">ILEXP_LOCUS14575</name>
</gene>
<dbReference type="InterPro" id="IPR032098">
    <property type="entry name" value="Acyltransf_C"/>
</dbReference>
<evidence type="ECO:0000256" key="2">
    <source>
        <dbReference type="ARBA" id="ARBA00004728"/>
    </source>
</evidence>
<proteinExistence type="inferred from homology"/>
<organism evidence="10 11">
    <name type="scientific">Ilex paraguariensis</name>
    <name type="common">yerba mate</name>
    <dbReference type="NCBI Taxonomy" id="185542"/>
    <lineage>
        <taxon>Eukaryota</taxon>
        <taxon>Viridiplantae</taxon>
        <taxon>Streptophyta</taxon>
        <taxon>Embryophyta</taxon>
        <taxon>Tracheophyta</taxon>
        <taxon>Spermatophyta</taxon>
        <taxon>Magnoliopsida</taxon>
        <taxon>eudicotyledons</taxon>
        <taxon>Gunneridae</taxon>
        <taxon>Pentapetalae</taxon>
        <taxon>asterids</taxon>
        <taxon>campanulids</taxon>
        <taxon>Aquifoliales</taxon>
        <taxon>Aquifoliaceae</taxon>
        <taxon>Ilex</taxon>
    </lineage>
</organism>
<evidence type="ECO:0000256" key="8">
    <source>
        <dbReference type="SAM" id="Phobius"/>
    </source>
</evidence>
<dbReference type="AlphaFoldDB" id="A0ABC8RPH3"/>
<evidence type="ECO:0000256" key="3">
    <source>
        <dbReference type="ARBA" id="ARBA00005189"/>
    </source>
</evidence>
<keyword evidence="8" id="KW-0472">Membrane</keyword>
<dbReference type="PANTHER" id="PTHR10983">
    <property type="entry name" value="1-ACYLGLYCEROL-3-PHOSPHATE ACYLTRANSFERASE-RELATED"/>
    <property type="match status" value="1"/>
</dbReference>
<keyword evidence="8" id="KW-1133">Transmembrane helix</keyword>
<dbReference type="PANTHER" id="PTHR10983:SF24">
    <property type="entry name" value="1-ACYLGLYCEROL-3-PHOSPHATE O-ACYLTRANSFERASE 3, ISOFORM E-RELATED"/>
    <property type="match status" value="1"/>
</dbReference>
<keyword evidence="7" id="KW-0012">Acyltransferase</keyword>
<evidence type="ECO:0000256" key="1">
    <source>
        <dbReference type="ARBA" id="ARBA00001141"/>
    </source>
</evidence>
<feature type="transmembrane region" description="Helical" evidence="8">
    <location>
        <begin position="69"/>
        <end position="87"/>
    </location>
</feature>
<keyword evidence="11" id="KW-1185">Reference proteome</keyword>